<dbReference type="GO" id="GO:0006508">
    <property type="term" value="P:proteolysis"/>
    <property type="evidence" value="ECO:0007669"/>
    <property type="project" value="UniProtKB-KW"/>
</dbReference>
<dbReference type="Gene3D" id="1.20.1540.10">
    <property type="entry name" value="Rhomboid-like"/>
    <property type="match status" value="1"/>
</dbReference>
<feature type="transmembrane region" description="Helical" evidence="7">
    <location>
        <begin position="47"/>
        <end position="66"/>
    </location>
</feature>
<proteinExistence type="inferred from homology"/>
<feature type="transmembrane region" description="Helical" evidence="7">
    <location>
        <begin position="179"/>
        <end position="197"/>
    </location>
</feature>
<evidence type="ECO:0000313" key="9">
    <source>
        <dbReference type="EMBL" id="MYM18578.1"/>
    </source>
</evidence>
<keyword evidence="4" id="KW-0378">Hydrolase</keyword>
<dbReference type="GO" id="GO:0016020">
    <property type="term" value="C:membrane"/>
    <property type="evidence" value="ECO:0007669"/>
    <property type="project" value="UniProtKB-SubCell"/>
</dbReference>
<feature type="transmembrane region" description="Helical" evidence="7">
    <location>
        <begin position="128"/>
        <end position="145"/>
    </location>
</feature>
<feature type="transmembrane region" description="Helical" evidence="7">
    <location>
        <begin position="73"/>
        <end position="92"/>
    </location>
</feature>
<comment type="similarity">
    <text evidence="2">Belongs to the peptidase S54 family.</text>
</comment>
<comment type="subcellular location">
    <subcellularLocation>
        <location evidence="1">Membrane</location>
        <topology evidence="1">Multi-pass membrane protein</topology>
    </subcellularLocation>
</comment>
<keyword evidence="5 7" id="KW-1133">Transmembrane helix</keyword>
<dbReference type="PANTHER" id="PTHR43731:SF14">
    <property type="entry name" value="PRESENILIN-ASSOCIATED RHOMBOID-LIKE PROTEIN, MITOCHONDRIAL"/>
    <property type="match status" value="1"/>
</dbReference>
<comment type="caution">
    <text evidence="9">The sequence shown here is derived from an EMBL/GenBank/DDBJ whole genome shotgun (WGS) entry which is preliminary data.</text>
</comment>
<dbReference type="InterPro" id="IPR022764">
    <property type="entry name" value="Peptidase_S54_rhomboid_dom"/>
</dbReference>
<evidence type="ECO:0000256" key="7">
    <source>
        <dbReference type="SAM" id="Phobius"/>
    </source>
</evidence>
<keyword evidence="3 7" id="KW-0812">Transmembrane</keyword>
<organism evidence="9 10">
    <name type="scientific">Brevibacterium rongguiense</name>
    <dbReference type="NCBI Taxonomy" id="2695267"/>
    <lineage>
        <taxon>Bacteria</taxon>
        <taxon>Bacillati</taxon>
        <taxon>Actinomycetota</taxon>
        <taxon>Actinomycetes</taxon>
        <taxon>Micrococcales</taxon>
        <taxon>Brevibacteriaceae</taxon>
        <taxon>Brevibacterium</taxon>
    </lineage>
</organism>
<keyword evidence="9" id="KW-0645">Protease</keyword>
<keyword evidence="10" id="KW-1185">Reference proteome</keyword>
<accession>A0A6N9H3H4</accession>
<dbReference type="SUPFAM" id="SSF144091">
    <property type="entry name" value="Rhomboid-like"/>
    <property type="match status" value="1"/>
</dbReference>
<evidence type="ECO:0000256" key="6">
    <source>
        <dbReference type="ARBA" id="ARBA00023136"/>
    </source>
</evidence>
<dbReference type="Pfam" id="PF01694">
    <property type="entry name" value="Rhomboid"/>
    <property type="match status" value="1"/>
</dbReference>
<dbReference type="InterPro" id="IPR050925">
    <property type="entry name" value="Rhomboid_protease_S54"/>
</dbReference>
<dbReference type="PANTHER" id="PTHR43731">
    <property type="entry name" value="RHOMBOID PROTEASE"/>
    <property type="match status" value="1"/>
</dbReference>
<evidence type="ECO:0000256" key="2">
    <source>
        <dbReference type="ARBA" id="ARBA00009045"/>
    </source>
</evidence>
<dbReference type="InterPro" id="IPR035952">
    <property type="entry name" value="Rhomboid-like_sf"/>
</dbReference>
<keyword evidence="6 7" id="KW-0472">Membrane</keyword>
<dbReference type="EMBL" id="WWEQ01000002">
    <property type="protein sequence ID" value="MYM18578.1"/>
    <property type="molecule type" value="Genomic_DNA"/>
</dbReference>
<dbReference type="GO" id="GO:0004252">
    <property type="term" value="F:serine-type endopeptidase activity"/>
    <property type="evidence" value="ECO:0007669"/>
    <property type="project" value="InterPro"/>
</dbReference>
<dbReference type="Proteomes" id="UP000469215">
    <property type="component" value="Unassembled WGS sequence"/>
</dbReference>
<name>A0A6N9H3H4_9MICO</name>
<feature type="transmembrane region" description="Helical" evidence="7">
    <location>
        <begin position="151"/>
        <end position="170"/>
    </location>
</feature>
<evidence type="ECO:0000256" key="3">
    <source>
        <dbReference type="ARBA" id="ARBA00022692"/>
    </source>
</evidence>
<evidence type="ECO:0000256" key="1">
    <source>
        <dbReference type="ARBA" id="ARBA00004141"/>
    </source>
</evidence>
<protein>
    <submittedName>
        <fullName evidence="9">Rhomboid family intramembrane serine protease</fullName>
    </submittedName>
</protein>
<evidence type="ECO:0000313" key="10">
    <source>
        <dbReference type="Proteomes" id="UP000469215"/>
    </source>
</evidence>
<reference evidence="9 10" key="1">
    <citation type="submission" date="2020-01" db="EMBL/GenBank/DDBJ databases">
        <authorList>
            <person name="Deng T."/>
        </authorList>
    </citation>
    <scope>NUCLEOTIDE SEQUENCE [LARGE SCALE GENOMIC DNA]</scope>
    <source>
        <strain evidence="9 10">5221</strain>
    </source>
</reference>
<dbReference type="AlphaFoldDB" id="A0A6N9H3H4"/>
<sequence>MAVTLACFVLQFIPGLHLQQALAFSPALAESQPWRALTAALVHAQPNPGHVFFNMVGLFFFGTFVERSVGSRFLVAVYVLAAFGGSLLTLLLSSPSAANWHAGYVGASGAVFGIVGVLLTPTRRLDRNISGVVLFVVLNVGYMAIEPTIAWQAHLGGLLVGFVLGCLRLLPPRRLGPPVFWVGAGALAVVMGALYALA</sequence>
<evidence type="ECO:0000259" key="8">
    <source>
        <dbReference type="Pfam" id="PF01694"/>
    </source>
</evidence>
<evidence type="ECO:0000256" key="5">
    <source>
        <dbReference type="ARBA" id="ARBA00022989"/>
    </source>
</evidence>
<evidence type="ECO:0000256" key="4">
    <source>
        <dbReference type="ARBA" id="ARBA00022801"/>
    </source>
</evidence>
<gene>
    <name evidence="9" type="ORF">GSY69_00930</name>
</gene>
<feature type="domain" description="Peptidase S54 rhomboid" evidence="8">
    <location>
        <begin position="31"/>
        <end position="168"/>
    </location>
</feature>
<feature type="transmembrane region" description="Helical" evidence="7">
    <location>
        <begin position="98"/>
        <end position="119"/>
    </location>
</feature>